<dbReference type="KEGG" id="lth:KLTH0G00198g"/>
<evidence type="ECO:0000313" key="9">
    <source>
        <dbReference type="EMBL" id="CAR24618.1"/>
    </source>
</evidence>
<evidence type="ECO:0000256" key="1">
    <source>
        <dbReference type="ARBA" id="ARBA00004127"/>
    </source>
</evidence>
<dbReference type="Gene3D" id="1.20.1250.20">
    <property type="entry name" value="MFS general substrate transporter like domains"/>
    <property type="match status" value="2"/>
</dbReference>
<dbReference type="InParanoid" id="C5DLF7"/>
<keyword evidence="5 8" id="KW-1133">Transmembrane helix</keyword>
<dbReference type="OMA" id="MGLECAR"/>
<feature type="transmembrane region" description="Helical" evidence="8">
    <location>
        <begin position="234"/>
        <end position="252"/>
    </location>
</feature>
<comment type="similarity">
    <text evidence="2">Belongs to the major facilitator superfamily.</text>
</comment>
<feature type="transmembrane region" description="Helical" evidence="8">
    <location>
        <begin position="367"/>
        <end position="387"/>
    </location>
</feature>
<keyword evidence="3" id="KW-0813">Transport</keyword>
<evidence type="ECO:0000256" key="3">
    <source>
        <dbReference type="ARBA" id="ARBA00022448"/>
    </source>
</evidence>
<dbReference type="RefSeq" id="XP_002555055.1">
    <property type="nucleotide sequence ID" value="XM_002555009.1"/>
</dbReference>
<organism evidence="9 10">
    <name type="scientific">Lachancea thermotolerans (strain ATCC 56472 / CBS 6340 / NRRL Y-8284)</name>
    <name type="common">Yeast</name>
    <name type="synonym">Kluyveromyces thermotolerans</name>
    <dbReference type="NCBI Taxonomy" id="559295"/>
    <lineage>
        <taxon>Eukaryota</taxon>
        <taxon>Fungi</taxon>
        <taxon>Dikarya</taxon>
        <taxon>Ascomycota</taxon>
        <taxon>Saccharomycotina</taxon>
        <taxon>Saccharomycetes</taxon>
        <taxon>Saccharomycetales</taxon>
        <taxon>Saccharomycetaceae</taxon>
        <taxon>Lachancea</taxon>
    </lineage>
</organism>
<feature type="transmembrane region" description="Helical" evidence="8">
    <location>
        <begin position="329"/>
        <end position="347"/>
    </location>
</feature>
<dbReference type="EMBL" id="CU928171">
    <property type="protein sequence ID" value="CAR24618.1"/>
    <property type="molecule type" value="Genomic_DNA"/>
</dbReference>
<reference evidence="9 10" key="1">
    <citation type="journal article" date="2009" name="Genome Res.">
        <title>Comparative genomics of protoploid Saccharomycetaceae.</title>
        <authorList>
            <consortium name="The Genolevures Consortium"/>
            <person name="Souciet J.-L."/>
            <person name="Dujon B."/>
            <person name="Gaillardin C."/>
            <person name="Johnston M."/>
            <person name="Baret P.V."/>
            <person name="Cliften P."/>
            <person name="Sherman D.J."/>
            <person name="Weissenbach J."/>
            <person name="Westhof E."/>
            <person name="Wincker P."/>
            <person name="Jubin C."/>
            <person name="Poulain J."/>
            <person name="Barbe V."/>
            <person name="Segurens B."/>
            <person name="Artiguenave F."/>
            <person name="Anthouard V."/>
            <person name="Vacherie B."/>
            <person name="Val M.-E."/>
            <person name="Fulton R.S."/>
            <person name="Minx P."/>
            <person name="Wilson R."/>
            <person name="Durrens P."/>
            <person name="Jean G."/>
            <person name="Marck C."/>
            <person name="Martin T."/>
            <person name="Nikolski M."/>
            <person name="Rolland T."/>
            <person name="Seret M.-L."/>
            <person name="Casaregola S."/>
            <person name="Despons L."/>
            <person name="Fairhead C."/>
            <person name="Fischer G."/>
            <person name="Lafontaine I."/>
            <person name="Leh V."/>
            <person name="Lemaire M."/>
            <person name="de Montigny J."/>
            <person name="Neuveglise C."/>
            <person name="Thierry A."/>
            <person name="Blanc-Lenfle I."/>
            <person name="Bleykasten C."/>
            <person name="Diffels J."/>
            <person name="Fritsch E."/>
            <person name="Frangeul L."/>
            <person name="Goeffon A."/>
            <person name="Jauniaux N."/>
            <person name="Kachouri-Lafond R."/>
            <person name="Payen C."/>
            <person name="Potier S."/>
            <person name="Pribylova L."/>
            <person name="Ozanne C."/>
            <person name="Richard G.-F."/>
            <person name="Sacerdot C."/>
            <person name="Straub M.-L."/>
            <person name="Talla E."/>
        </authorList>
    </citation>
    <scope>NUCLEOTIDE SEQUENCE [LARGE SCALE GENOMIC DNA]</scope>
    <source>
        <strain evidence="10">ATCC 56472 / CBS 6340 / NRRL Y-8284</strain>
    </source>
</reference>
<keyword evidence="7 8" id="KW-0472">Membrane</keyword>
<evidence type="ECO:0000256" key="8">
    <source>
        <dbReference type="SAM" id="Phobius"/>
    </source>
</evidence>
<name>C5DLF7_LACTC</name>
<protein>
    <submittedName>
        <fullName evidence="9">KLTH0G00198p</fullName>
    </submittedName>
</protein>
<proteinExistence type="inferred from homology"/>
<feature type="transmembrane region" description="Helical" evidence="8">
    <location>
        <begin position="12"/>
        <end position="31"/>
    </location>
</feature>
<feature type="transmembrane region" description="Helical" evidence="8">
    <location>
        <begin position="165"/>
        <end position="185"/>
    </location>
</feature>
<dbReference type="GeneID" id="8293306"/>
<dbReference type="GO" id="GO:0015343">
    <property type="term" value="F:siderophore-iron transmembrane transporter activity"/>
    <property type="evidence" value="ECO:0007669"/>
    <property type="project" value="TreeGrafter"/>
</dbReference>
<feature type="transmembrane region" description="Helical" evidence="8">
    <location>
        <begin position="273"/>
        <end position="294"/>
    </location>
</feature>
<gene>
    <name evidence="9" type="ordered locus">KLTH0G00198g</name>
</gene>
<dbReference type="eggNOG" id="KOG0254">
    <property type="taxonomic scope" value="Eukaryota"/>
</dbReference>
<feature type="transmembrane region" description="Helical" evidence="8">
    <location>
        <begin position="107"/>
        <end position="130"/>
    </location>
</feature>
<evidence type="ECO:0000256" key="7">
    <source>
        <dbReference type="ARBA" id="ARBA00023136"/>
    </source>
</evidence>
<keyword evidence="6" id="KW-0406">Ion transport</keyword>
<dbReference type="Pfam" id="PF07690">
    <property type="entry name" value="MFS_1"/>
    <property type="match status" value="1"/>
</dbReference>
<dbReference type="GO" id="GO:0005768">
    <property type="term" value="C:endosome"/>
    <property type="evidence" value="ECO:0007669"/>
    <property type="project" value="TreeGrafter"/>
</dbReference>
<dbReference type="PANTHER" id="PTHR23501">
    <property type="entry name" value="MAJOR FACILITATOR SUPERFAMILY"/>
    <property type="match status" value="1"/>
</dbReference>
<dbReference type="HOGENOM" id="CLU_012970_2_1_1"/>
<feature type="transmembrane region" description="Helical" evidence="8">
    <location>
        <begin position="197"/>
        <end position="214"/>
    </location>
</feature>
<feature type="transmembrane region" description="Helical" evidence="8">
    <location>
        <begin position="38"/>
        <end position="62"/>
    </location>
</feature>
<evidence type="ECO:0000256" key="4">
    <source>
        <dbReference type="ARBA" id="ARBA00022692"/>
    </source>
</evidence>
<keyword evidence="10" id="KW-1185">Reference proteome</keyword>
<accession>C5DLF7</accession>
<dbReference type="SUPFAM" id="SSF103473">
    <property type="entry name" value="MFS general substrate transporter"/>
    <property type="match status" value="1"/>
</dbReference>
<sequence>MQLILARLSDYFGRLEIFLTSTVLYIARSIVESPAYNISAYGAGAVLYNVGFCCVNIVLLVVMSDFSSLKWRVLYQFAPTWGCVVIPWISGDVVNSIGPIKHWSWGIGFWAFSFPLASLPFICCMVYMIYTTRKSDQWKLFNQEKPLNEAKLLTRVMRIFHQVDFIGTLIFSVALGCVLVPLTLAGGYSSKWSHSDSIVPLVVGSVLFVFYIVWESFMASYPALPFKLLKDRGIWIPILAGFLMDLVYYFSCDYMYPVLMVAINESTKSATNIASLPLFVTTVASPFFAVLLRWTGRLKWYAIGGFAIWMVSLGLFFRYRCGEGSHDGMVAAVVLLGLGRTFTQFPLLTTMQARAPHTKMATVTGLFHVWGSVGSVVGASISGAVWTQKMPKKLLKMLGSNGLATAAYASPYTFIISYPWGTSERLAVVLAYKNVQKDTPLKSKIDNDAEIEMTTSEV</sequence>
<comment type="subcellular location">
    <subcellularLocation>
        <location evidence="1">Endomembrane system</location>
        <topology evidence="1">Multi-pass membrane protein</topology>
    </subcellularLocation>
</comment>
<evidence type="ECO:0000256" key="6">
    <source>
        <dbReference type="ARBA" id="ARBA00023065"/>
    </source>
</evidence>
<keyword evidence="4 8" id="KW-0812">Transmembrane</keyword>
<dbReference type="Proteomes" id="UP000002036">
    <property type="component" value="Chromosome G"/>
</dbReference>
<dbReference type="OrthoDB" id="4045493at2759"/>
<dbReference type="PANTHER" id="PTHR23501:SF92">
    <property type="entry name" value="GLUTATHIONE EXCHANGER 1-RELATED"/>
    <property type="match status" value="1"/>
</dbReference>
<feature type="transmembrane region" description="Helical" evidence="8">
    <location>
        <begin position="300"/>
        <end position="317"/>
    </location>
</feature>
<evidence type="ECO:0000256" key="5">
    <source>
        <dbReference type="ARBA" id="ARBA00022989"/>
    </source>
</evidence>
<dbReference type="AlphaFoldDB" id="C5DLF7"/>
<dbReference type="InterPro" id="IPR036259">
    <property type="entry name" value="MFS_trans_sf"/>
</dbReference>
<dbReference type="GO" id="GO:0005886">
    <property type="term" value="C:plasma membrane"/>
    <property type="evidence" value="ECO:0007669"/>
    <property type="project" value="TreeGrafter"/>
</dbReference>
<dbReference type="InterPro" id="IPR011701">
    <property type="entry name" value="MFS"/>
</dbReference>
<dbReference type="GO" id="GO:0005774">
    <property type="term" value="C:vacuolar membrane"/>
    <property type="evidence" value="ECO:0007669"/>
    <property type="project" value="TreeGrafter"/>
</dbReference>
<evidence type="ECO:0000313" key="10">
    <source>
        <dbReference type="Proteomes" id="UP000002036"/>
    </source>
</evidence>
<evidence type="ECO:0000256" key="2">
    <source>
        <dbReference type="ARBA" id="ARBA00008335"/>
    </source>
</evidence>